<evidence type="ECO:0000313" key="7">
    <source>
        <dbReference type="EMBL" id="RSH95765.1"/>
    </source>
</evidence>
<dbReference type="SUPFAM" id="SSF51445">
    <property type="entry name" value="(Trans)glycosidases"/>
    <property type="match status" value="1"/>
</dbReference>
<sequence>MARIKYGIFILLQVVARVAAWPVSGDSSTTSPPSSPSSGSDPTPGYLQVILESRFKLGPTKALIDTWQNHWITSADFDNMKSLGFNLVRVPFSYRNFKWSNGSYINEIDAFSRLDWAVAQAKSRGMYLVLDFHVWEGQIGQGTSAVHPQCSARAEVFVIFSQPGAAGQAQRDLASAIWSLVAEHYKGEPTIAAYDVMNEPTGSPGDILQIDMYKAIRPYDPDRIIIMESVSANPVSYGWTNVMYSFHEYDMEGSNFNNNKKTYQSEVGGYIDQSNSFSIPSYVGEFMTTGRTLTWMLQQMDTSKIWWSGWTYTTVSQGNWGLYNFGSSMDVDVSTDSYATIMSKWSNMGAKSVTSIASLYKAGAMA</sequence>
<evidence type="ECO:0000256" key="2">
    <source>
        <dbReference type="ARBA" id="ARBA00022801"/>
    </source>
</evidence>
<dbReference type="OrthoDB" id="1887033at2759"/>
<keyword evidence="3 4" id="KW-0326">Glycosidase</keyword>
<dbReference type="PANTHER" id="PTHR31297">
    <property type="entry name" value="GLUCAN ENDO-1,6-BETA-GLUCOSIDASE B"/>
    <property type="match status" value="1"/>
</dbReference>
<dbReference type="InterPro" id="IPR017853">
    <property type="entry name" value="GH"/>
</dbReference>
<gene>
    <name evidence="7" type="ORF">EHS25_000857</name>
</gene>
<dbReference type="AlphaFoldDB" id="A0A427YXF7"/>
<evidence type="ECO:0000256" key="1">
    <source>
        <dbReference type="ARBA" id="ARBA00005641"/>
    </source>
</evidence>
<comment type="caution">
    <text evidence="7">The sequence shown here is derived from an EMBL/GenBank/DDBJ whole genome shotgun (WGS) entry which is preliminary data.</text>
</comment>
<dbReference type="GO" id="GO:0009986">
    <property type="term" value="C:cell surface"/>
    <property type="evidence" value="ECO:0007669"/>
    <property type="project" value="TreeGrafter"/>
</dbReference>
<keyword evidence="8" id="KW-1185">Reference proteome</keyword>
<feature type="chain" id="PRO_5019269857" description="Glycoside hydrolase family 5 domain-containing protein" evidence="5">
    <location>
        <begin position="21"/>
        <end position="366"/>
    </location>
</feature>
<proteinExistence type="inferred from homology"/>
<dbReference type="InterPro" id="IPR050386">
    <property type="entry name" value="Glycosyl_hydrolase_5"/>
</dbReference>
<dbReference type="InterPro" id="IPR001547">
    <property type="entry name" value="Glyco_hydro_5"/>
</dbReference>
<dbReference type="GO" id="GO:0009251">
    <property type="term" value="P:glucan catabolic process"/>
    <property type="evidence" value="ECO:0007669"/>
    <property type="project" value="TreeGrafter"/>
</dbReference>
<dbReference type="GO" id="GO:0005576">
    <property type="term" value="C:extracellular region"/>
    <property type="evidence" value="ECO:0007669"/>
    <property type="project" value="TreeGrafter"/>
</dbReference>
<evidence type="ECO:0000256" key="4">
    <source>
        <dbReference type="RuleBase" id="RU361153"/>
    </source>
</evidence>
<evidence type="ECO:0000313" key="8">
    <source>
        <dbReference type="Proteomes" id="UP000279259"/>
    </source>
</evidence>
<protein>
    <recommendedName>
        <fullName evidence="6">Glycoside hydrolase family 5 domain-containing protein</fullName>
    </recommendedName>
</protein>
<evidence type="ECO:0000256" key="3">
    <source>
        <dbReference type="ARBA" id="ARBA00023295"/>
    </source>
</evidence>
<feature type="signal peptide" evidence="5">
    <location>
        <begin position="1"/>
        <end position="20"/>
    </location>
</feature>
<name>A0A427YXF7_9TREE</name>
<dbReference type="Proteomes" id="UP000279259">
    <property type="component" value="Unassembled WGS sequence"/>
</dbReference>
<dbReference type="EMBL" id="RSCD01000001">
    <property type="protein sequence ID" value="RSH95765.1"/>
    <property type="molecule type" value="Genomic_DNA"/>
</dbReference>
<dbReference type="PANTHER" id="PTHR31297:SF42">
    <property type="entry name" value="GLYCOSIDE HYDROLASE FAMILY 5 DOMAIN-CONTAINING PROTEIN"/>
    <property type="match status" value="1"/>
</dbReference>
<organism evidence="7 8">
    <name type="scientific">Saitozyma podzolica</name>
    <dbReference type="NCBI Taxonomy" id="1890683"/>
    <lineage>
        <taxon>Eukaryota</taxon>
        <taxon>Fungi</taxon>
        <taxon>Dikarya</taxon>
        <taxon>Basidiomycota</taxon>
        <taxon>Agaricomycotina</taxon>
        <taxon>Tremellomycetes</taxon>
        <taxon>Tremellales</taxon>
        <taxon>Trimorphomycetaceae</taxon>
        <taxon>Saitozyma</taxon>
    </lineage>
</organism>
<evidence type="ECO:0000256" key="5">
    <source>
        <dbReference type="SAM" id="SignalP"/>
    </source>
</evidence>
<keyword evidence="2 4" id="KW-0378">Hydrolase</keyword>
<reference evidence="7 8" key="1">
    <citation type="submission" date="2018-11" db="EMBL/GenBank/DDBJ databases">
        <title>Genome sequence of Saitozyma podzolica DSM 27192.</title>
        <authorList>
            <person name="Aliyu H."/>
            <person name="Gorte O."/>
            <person name="Ochsenreither K."/>
        </authorList>
    </citation>
    <scope>NUCLEOTIDE SEQUENCE [LARGE SCALE GENOMIC DNA]</scope>
    <source>
        <strain evidence="7 8">DSM 27192</strain>
    </source>
</reference>
<dbReference type="Gene3D" id="3.20.20.80">
    <property type="entry name" value="Glycosidases"/>
    <property type="match status" value="1"/>
</dbReference>
<feature type="domain" description="Glycoside hydrolase family 5" evidence="6">
    <location>
        <begin position="67"/>
        <end position="313"/>
    </location>
</feature>
<dbReference type="STRING" id="1890683.A0A427YXF7"/>
<dbReference type="GO" id="GO:0008422">
    <property type="term" value="F:beta-glucosidase activity"/>
    <property type="evidence" value="ECO:0007669"/>
    <property type="project" value="TreeGrafter"/>
</dbReference>
<accession>A0A427YXF7</accession>
<keyword evidence="5" id="KW-0732">Signal</keyword>
<dbReference type="Pfam" id="PF00150">
    <property type="entry name" value="Cellulase"/>
    <property type="match status" value="1"/>
</dbReference>
<evidence type="ECO:0000259" key="6">
    <source>
        <dbReference type="Pfam" id="PF00150"/>
    </source>
</evidence>
<comment type="similarity">
    <text evidence="1 4">Belongs to the glycosyl hydrolase 5 (cellulase A) family.</text>
</comment>